<sequence>MLQLVQAELVSSSVTSGLDQAPATALAYHWWVMFTDNAAGLIKFKADDTNNMLSHAHPGSVESDRRVANNAAEQAGLTNNNMEYFVIHAKQNAHDVDHKAQQDVIEAEQQAQDMI</sequence>
<dbReference type="Proteomes" id="UP001140096">
    <property type="component" value="Unassembled WGS sequence"/>
</dbReference>
<keyword evidence="2" id="KW-1185">Reference proteome</keyword>
<reference evidence="1" key="1">
    <citation type="submission" date="2022-07" db="EMBL/GenBank/DDBJ databases">
        <title>Phylogenomic reconstructions and comparative analyses of Kickxellomycotina fungi.</title>
        <authorList>
            <person name="Reynolds N.K."/>
            <person name="Stajich J.E."/>
            <person name="Barry K."/>
            <person name="Grigoriev I.V."/>
            <person name="Crous P."/>
            <person name="Smith M.E."/>
        </authorList>
    </citation>
    <scope>NUCLEOTIDE SEQUENCE</scope>
    <source>
        <strain evidence="1">CBS 102833</strain>
    </source>
</reference>
<dbReference type="EMBL" id="JANBUP010004245">
    <property type="protein sequence ID" value="KAJ2794528.1"/>
    <property type="molecule type" value="Genomic_DNA"/>
</dbReference>
<name>A0ACC1KT87_9FUNG</name>
<comment type="caution">
    <text evidence="1">The sequence shown here is derived from an EMBL/GenBank/DDBJ whole genome shotgun (WGS) entry which is preliminary data.</text>
</comment>
<proteinExistence type="predicted"/>
<protein>
    <submittedName>
        <fullName evidence="1">Uncharacterized protein</fullName>
    </submittedName>
</protein>
<organism evidence="1 2">
    <name type="scientific">Coemansia furcata</name>
    <dbReference type="NCBI Taxonomy" id="417177"/>
    <lineage>
        <taxon>Eukaryota</taxon>
        <taxon>Fungi</taxon>
        <taxon>Fungi incertae sedis</taxon>
        <taxon>Zoopagomycota</taxon>
        <taxon>Kickxellomycotina</taxon>
        <taxon>Kickxellomycetes</taxon>
        <taxon>Kickxellales</taxon>
        <taxon>Kickxellaceae</taxon>
        <taxon>Coemansia</taxon>
    </lineage>
</organism>
<evidence type="ECO:0000313" key="1">
    <source>
        <dbReference type="EMBL" id="KAJ2794528.1"/>
    </source>
</evidence>
<accession>A0ACC1KT87</accession>
<feature type="non-terminal residue" evidence="1">
    <location>
        <position position="115"/>
    </location>
</feature>
<evidence type="ECO:0000313" key="2">
    <source>
        <dbReference type="Proteomes" id="UP001140096"/>
    </source>
</evidence>
<gene>
    <name evidence="1" type="ORF">H4S07_006732</name>
</gene>